<dbReference type="AlphaFoldDB" id="C5BUK1"/>
<dbReference type="HOGENOM" id="CLU_993686_0_0_6"/>
<keyword evidence="2" id="KW-1185">Reference proteome</keyword>
<reference evidence="1 2" key="1">
    <citation type="journal article" date="2009" name="PLoS ONE">
        <title>The complete genome of Teredinibacter turnerae T7901: an intracellular endosymbiont of marine wood-boring bivalves (shipworms).</title>
        <authorList>
            <person name="Yang J.C."/>
            <person name="Madupu R."/>
            <person name="Durkin A.S."/>
            <person name="Ekborg N.A."/>
            <person name="Pedamallu C.S."/>
            <person name="Hostetler J.B."/>
            <person name="Radune D."/>
            <person name="Toms B.S."/>
            <person name="Henrissat B."/>
            <person name="Coutinho P.M."/>
            <person name="Schwarz S."/>
            <person name="Field L."/>
            <person name="Trindade-Silva A.E."/>
            <person name="Soares C.A.G."/>
            <person name="Elshahawi S."/>
            <person name="Hanora A."/>
            <person name="Schmidt E.W."/>
            <person name="Haygood M.G."/>
            <person name="Posfai J."/>
            <person name="Benner J."/>
            <person name="Madinger C."/>
            <person name="Nove J."/>
            <person name="Anton B."/>
            <person name="Chaudhary K."/>
            <person name="Foster J."/>
            <person name="Holman A."/>
            <person name="Kumar S."/>
            <person name="Lessard P.A."/>
            <person name="Luyten Y.A."/>
            <person name="Slatko B."/>
            <person name="Wood N."/>
            <person name="Wu B."/>
            <person name="Teplitski M."/>
            <person name="Mougous J.D."/>
            <person name="Ward N."/>
            <person name="Eisen J.A."/>
            <person name="Badger J.H."/>
            <person name="Distel D.L."/>
        </authorList>
    </citation>
    <scope>NUCLEOTIDE SEQUENCE [LARGE SCALE GENOMIC DNA]</scope>
    <source>
        <strain evidence="2">ATCC 39867 / T7901</strain>
    </source>
</reference>
<evidence type="ECO:0000313" key="2">
    <source>
        <dbReference type="Proteomes" id="UP000009080"/>
    </source>
</evidence>
<accession>C5BUK1</accession>
<proteinExistence type="predicted"/>
<dbReference type="Proteomes" id="UP000009080">
    <property type="component" value="Chromosome"/>
</dbReference>
<dbReference type="EMBL" id="CP001614">
    <property type="protein sequence ID" value="ACR13128.1"/>
    <property type="molecule type" value="Genomic_DNA"/>
</dbReference>
<organism evidence="1 2">
    <name type="scientific">Teredinibacter turnerae (strain ATCC 39867 / T7901)</name>
    <dbReference type="NCBI Taxonomy" id="377629"/>
    <lineage>
        <taxon>Bacteria</taxon>
        <taxon>Pseudomonadati</taxon>
        <taxon>Pseudomonadota</taxon>
        <taxon>Gammaproteobacteria</taxon>
        <taxon>Cellvibrionales</taxon>
        <taxon>Cellvibrionaceae</taxon>
        <taxon>Teredinibacter</taxon>
    </lineage>
</organism>
<gene>
    <name evidence="1" type="ordered locus">TERTU_4157</name>
</gene>
<dbReference type="KEGG" id="ttu:TERTU_4157"/>
<protein>
    <submittedName>
        <fullName evidence="1">Uncharacterized protein</fullName>
    </submittedName>
</protein>
<name>C5BUK1_TERTT</name>
<sequence length="280" mass="32518">MNDWCYYFQPTDIHLIQSVPQGEMGFIRRVRDDLESALKRTQESNMYIYNPSCASDLTFILSNIASRLTSNTNPLLQLDFHGHRENGCLLASGEFVSWPSLSHSLGEINLRCKNRLAVISCACFSFKLIRLDRLDVPAPFNFLAAPSEEITIGSLQQRLTRFYQALIDQRDLENALKSLQPEFSFHWPEYDLFFVIRDELNKYRGNKGRKNLEEAVSSAIVSGQIEPNQIAVLRRRLRRLAQDFTEADLAKLVHDYLCGRKPFFTVEDLRTIERNPYWMR</sequence>
<evidence type="ECO:0000313" key="1">
    <source>
        <dbReference type="EMBL" id="ACR13128.1"/>
    </source>
</evidence>